<dbReference type="InterPro" id="IPR042095">
    <property type="entry name" value="SUMF_sf"/>
</dbReference>
<evidence type="ECO:0000259" key="3">
    <source>
        <dbReference type="Pfam" id="PF13088"/>
    </source>
</evidence>
<dbReference type="PANTHER" id="PTHR23150:SF19">
    <property type="entry name" value="FORMYLGLYCINE-GENERATING ENZYME"/>
    <property type="match status" value="1"/>
</dbReference>
<comment type="caution">
    <text evidence="4">The sequence shown here is derived from an EMBL/GenBank/DDBJ whole genome shotgun (WGS) entry which is preliminary data.</text>
</comment>
<name>A0ABW9JNG5_9SPHI</name>
<dbReference type="InterPro" id="IPR011040">
    <property type="entry name" value="Sialidase"/>
</dbReference>
<protein>
    <submittedName>
        <fullName evidence="4">SUMF1/EgtB/PvdO family nonheme iron enzyme</fullName>
    </submittedName>
</protein>
<dbReference type="SUPFAM" id="SSF56436">
    <property type="entry name" value="C-type lectin-like"/>
    <property type="match status" value="1"/>
</dbReference>
<accession>A0ABW9JNG5</accession>
<feature type="domain" description="Sulfatase-modifying factor enzyme-like" evidence="2">
    <location>
        <begin position="32"/>
        <end position="253"/>
    </location>
</feature>
<dbReference type="Gene3D" id="2.120.10.10">
    <property type="match status" value="1"/>
</dbReference>
<dbReference type="InterPro" id="IPR036278">
    <property type="entry name" value="Sialidase_sf"/>
</dbReference>
<dbReference type="CDD" id="cd15482">
    <property type="entry name" value="Sialidase_non-viral"/>
    <property type="match status" value="1"/>
</dbReference>
<dbReference type="PANTHER" id="PTHR23150">
    <property type="entry name" value="SULFATASE MODIFYING FACTOR 1, 2"/>
    <property type="match status" value="1"/>
</dbReference>
<evidence type="ECO:0000259" key="2">
    <source>
        <dbReference type="Pfam" id="PF03781"/>
    </source>
</evidence>
<dbReference type="RefSeq" id="WP_138729455.1">
    <property type="nucleotide sequence ID" value="NZ_SRMP02000052.1"/>
</dbReference>
<gene>
    <name evidence="4" type="ORF">E5L68_020615</name>
</gene>
<feature type="domain" description="Sialidase" evidence="3">
    <location>
        <begin position="324"/>
        <end position="628"/>
    </location>
</feature>
<dbReference type="Pfam" id="PF13088">
    <property type="entry name" value="BNR_2"/>
    <property type="match status" value="1"/>
</dbReference>
<feature type="chain" id="PRO_5047464664" evidence="1">
    <location>
        <begin position="22"/>
        <end position="664"/>
    </location>
</feature>
<feature type="signal peptide" evidence="1">
    <location>
        <begin position="1"/>
        <end position="21"/>
    </location>
</feature>
<proteinExistence type="predicted"/>
<dbReference type="InterPro" id="IPR051043">
    <property type="entry name" value="Sulfatase_Mod_Factor_Kinase"/>
</dbReference>
<dbReference type="EMBL" id="SRMP02000052">
    <property type="protein sequence ID" value="MFN0293791.1"/>
    <property type="molecule type" value="Genomic_DNA"/>
</dbReference>
<keyword evidence="1" id="KW-0732">Signal</keyword>
<sequence>MLNRKSILLLSLFCWYCQLHAQNVAKNTIGIEMANIPSGKFYMGANDTRYGADESPVHKVVIGNPFKMSVTEITNIQYEQFDPAHKKMRGKGGFSIEDNEAVVHVSWHDAVAFCKWLSQKDGKTYRLPTEAEWEYACRANAYSNLNIGDKLPANMQKNQDVPEKILAVSLKVKNGKPNEFGLYDMHGNIEEWCMDWYGPYQAHEQTDPAGYKEGSYRVVRGGSHNTFVANVRSANRSALMPEDRNYLTGFRIVEVTSALPIATQIDNNLPLNQQKVKQEAFNWPKPINKPFFAEPIVYVKNPSCNQTQLYSHNHCPAITWLKNGDLLAIWFSTESEFGTEMSIWASRLRAGNKDWDEASPFYKVPDRNMTGSSLFYDKDSGTLFHINGVSAAGWWKNMMVTMRTSTDNGTTWSKETIIAPEHTMRHQVIAGMFKTNEGWLVQPCDAGPGGADGSAILVSKDSGKTWADPAISIDTPKFVAGNMGGTIAGIHAGVVQLKNGDLMAFGRANDIANGEGIKRMPMSISKDGGKTWAYSASAFSPISGGQRLVLRRLNEGAILLVSFTHHPLRVTKDKAGMEINGKKVYGIYAAVSFDEGKTWPVKKLISDGRERYMDGGAWTGAFVMDETNAEPRGYFAATQTPDNMIHLISSKNHYRFNLEWLKEK</sequence>
<evidence type="ECO:0000313" key="5">
    <source>
        <dbReference type="Proteomes" id="UP001517367"/>
    </source>
</evidence>
<reference evidence="4 5" key="1">
    <citation type="submission" date="2024-12" db="EMBL/GenBank/DDBJ databases">
        <authorList>
            <person name="Hu S."/>
        </authorList>
    </citation>
    <scope>NUCLEOTIDE SEQUENCE [LARGE SCALE GENOMIC DNA]</scope>
    <source>
        <strain evidence="4 5">P-25</strain>
    </source>
</reference>
<evidence type="ECO:0000256" key="1">
    <source>
        <dbReference type="SAM" id="SignalP"/>
    </source>
</evidence>
<dbReference type="Gene3D" id="3.90.1580.10">
    <property type="entry name" value="paralog of FGE (formylglycine-generating enzyme)"/>
    <property type="match status" value="1"/>
</dbReference>
<dbReference type="Pfam" id="PF03781">
    <property type="entry name" value="FGE-sulfatase"/>
    <property type="match status" value="1"/>
</dbReference>
<dbReference type="InterPro" id="IPR016187">
    <property type="entry name" value="CTDL_fold"/>
</dbReference>
<organism evidence="4 5">
    <name type="scientific">Pedobacter helvus</name>
    <dbReference type="NCBI Taxonomy" id="2563444"/>
    <lineage>
        <taxon>Bacteria</taxon>
        <taxon>Pseudomonadati</taxon>
        <taxon>Bacteroidota</taxon>
        <taxon>Sphingobacteriia</taxon>
        <taxon>Sphingobacteriales</taxon>
        <taxon>Sphingobacteriaceae</taxon>
        <taxon>Pedobacter</taxon>
    </lineage>
</organism>
<dbReference type="Proteomes" id="UP001517367">
    <property type="component" value="Unassembled WGS sequence"/>
</dbReference>
<dbReference type="InterPro" id="IPR005532">
    <property type="entry name" value="SUMF_dom"/>
</dbReference>
<keyword evidence="5" id="KW-1185">Reference proteome</keyword>
<evidence type="ECO:0000313" key="4">
    <source>
        <dbReference type="EMBL" id="MFN0293791.1"/>
    </source>
</evidence>
<dbReference type="SUPFAM" id="SSF50939">
    <property type="entry name" value="Sialidases"/>
    <property type="match status" value="1"/>
</dbReference>